<dbReference type="AlphaFoldDB" id="W0RQA4"/>
<evidence type="ECO:0000256" key="6">
    <source>
        <dbReference type="ARBA" id="ARBA00022833"/>
    </source>
</evidence>
<proteinExistence type="predicted"/>
<feature type="domain" description="Peptidase M28" evidence="7">
    <location>
        <begin position="317"/>
        <end position="525"/>
    </location>
</feature>
<dbReference type="CDD" id="cd05660">
    <property type="entry name" value="M28_like_PA"/>
    <property type="match status" value="1"/>
</dbReference>
<keyword evidence="3" id="KW-0479">Metal-binding</keyword>
<dbReference type="InParanoid" id="W0RQA4"/>
<evidence type="ECO:0000256" key="5">
    <source>
        <dbReference type="ARBA" id="ARBA00022801"/>
    </source>
</evidence>
<dbReference type="Proteomes" id="UP000019151">
    <property type="component" value="Plasmid 1"/>
</dbReference>
<keyword evidence="6" id="KW-0862">Zinc</keyword>
<dbReference type="PANTHER" id="PTHR12147:SF56">
    <property type="entry name" value="AMINOPEPTIDASE YDR415C-RELATED"/>
    <property type="match status" value="1"/>
</dbReference>
<keyword evidence="9" id="KW-1185">Reference proteome</keyword>
<evidence type="ECO:0000259" key="7">
    <source>
        <dbReference type="Pfam" id="PF04389"/>
    </source>
</evidence>
<dbReference type="GO" id="GO:0004177">
    <property type="term" value="F:aminopeptidase activity"/>
    <property type="evidence" value="ECO:0007669"/>
    <property type="project" value="UniProtKB-KW"/>
</dbReference>
<dbReference type="PATRIC" id="fig|861299.3.peg.5043"/>
<dbReference type="GO" id="GO:0006508">
    <property type="term" value="P:proteolysis"/>
    <property type="evidence" value="ECO:0007669"/>
    <property type="project" value="UniProtKB-KW"/>
</dbReference>
<evidence type="ECO:0000256" key="1">
    <source>
        <dbReference type="ARBA" id="ARBA00022438"/>
    </source>
</evidence>
<keyword evidence="5" id="KW-0378">Hydrolase</keyword>
<dbReference type="KEGG" id="gba:J421_4990"/>
<keyword evidence="1" id="KW-0031">Aminopeptidase</keyword>
<sequence length="565" mass="61016">MLLAALLVGACSKTSDSPSAAGAASDSAATAPNVASAAQAITAQGLLAHVKDLAADSMEGRGPGTPGEDKTVAYLTRQFQSLGLAPGNPDGTYVQNVDLVGYTSRPTASIAVAGKTMALRFPDDYVLNSRHDRPETRIDASDVVFVGYGVVAPEYGWDDYKDVDVRGKTIVMLVNDPAVPAPGAPLGDMERLDSTMFHGKAMTYYGRWTYKYEIATQKGAAAVLIVHETGPAGYPYEVVKGSYAAEQFDVPSPDAEKRVGAEGWITVDKARELFAAAGQNLDSLKAAATRKDFRPVALNAKATFDVKIAVRRVRSKNVVAKLEGTDRKDEYVIYTAHWDHLGRDTTAQGDQIFNGALDNATGTAGLLELAKAFKGLQPAPRRSILFVSVTGEEKGLLGAKYYATHPLYPLAKTAADINMDELNPWGRTRDMIVIGLGNSTLDDVLRRVLTADGRTITPDAEPQKGFYYRSDHFEFAKQGVPALYTEIGVDAVGQPAGTGLKRRQTFDETDYHKPSDDVKPGWDFAGAVDDLRALFRVGYLVAQQDAMPTWKPGTEFKAKRDSMMR</sequence>
<keyword evidence="8" id="KW-0614">Plasmid</keyword>
<name>W0RQA4_9BACT</name>
<evidence type="ECO:0000256" key="2">
    <source>
        <dbReference type="ARBA" id="ARBA00022670"/>
    </source>
</evidence>
<dbReference type="InterPro" id="IPR007484">
    <property type="entry name" value="Peptidase_M28"/>
</dbReference>
<reference evidence="8 9" key="1">
    <citation type="journal article" date="2014" name="Genome Announc.">
        <title>Genome Sequence and Methylome of Soil Bacterium Gemmatirosa kalamazoonensis KBS708T, a Member of the Rarely Cultivated Gemmatimonadetes Phylum.</title>
        <authorList>
            <person name="Debruyn J.M."/>
            <person name="Radosevich M."/>
            <person name="Wommack K.E."/>
            <person name="Polson S.W."/>
            <person name="Hauser L.J."/>
            <person name="Fawaz M.N."/>
            <person name="Korlach J."/>
            <person name="Tsai Y.C."/>
        </authorList>
    </citation>
    <scope>NUCLEOTIDE SEQUENCE [LARGE SCALE GENOMIC DNA]</scope>
    <source>
        <strain evidence="8 9">KBS708</strain>
        <plasmid evidence="9">Plasmid 1</plasmid>
    </source>
</reference>
<dbReference type="InterPro" id="IPR045175">
    <property type="entry name" value="M28_fam"/>
</dbReference>
<evidence type="ECO:0000256" key="4">
    <source>
        <dbReference type="ARBA" id="ARBA00022729"/>
    </source>
</evidence>
<dbReference type="FunFam" id="3.40.630.10:FF:000088">
    <property type="entry name" value="Peptidase M20"/>
    <property type="match status" value="1"/>
</dbReference>
<dbReference type="Gene3D" id="3.40.630.10">
    <property type="entry name" value="Zn peptidases"/>
    <property type="match status" value="2"/>
</dbReference>
<dbReference type="SUPFAM" id="SSF53187">
    <property type="entry name" value="Zn-dependent exopeptidases"/>
    <property type="match status" value="1"/>
</dbReference>
<gene>
    <name evidence="8" type="ORF">J421_4990</name>
</gene>
<dbReference type="Pfam" id="PF04389">
    <property type="entry name" value="Peptidase_M28"/>
    <property type="match status" value="1"/>
</dbReference>
<accession>W0RQA4</accession>
<evidence type="ECO:0000313" key="9">
    <source>
        <dbReference type="Proteomes" id="UP000019151"/>
    </source>
</evidence>
<organism evidence="8 9">
    <name type="scientific">Gemmatirosa kalamazoonensis</name>
    <dbReference type="NCBI Taxonomy" id="861299"/>
    <lineage>
        <taxon>Bacteria</taxon>
        <taxon>Pseudomonadati</taxon>
        <taxon>Gemmatimonadota</taxon>
        <taxon>Gemmatimonadia</taxon>
        <taxon>Gemmatimonadales</taxon>
        <taxon>Gemmatimonadaceae</taxon>
        <taxon>Gemmatirosa</taxon>
    </lineage>
</organism>
<protein>
    <submittedName>
        <fullName evidence="8">Peptidase M28</fullName>
    </submittedName>
</protein>
<evidence type="ECO:0000313" key="8">
    <source>
        <dbReference type="EMBL" id="AHG92525.1"/>
    </source>
</evidence>
<evidence type="ECO:0000256" key="3">
    <source>
        <dbReference type="ARBA" id="ARBA00022723"/>
    </source>
</evidence>
<dbReference type="GO" id="GO:0008235">
    <property type="term" value="F:metalloexopeptidase activity"/>
    <property type="evidence" value="ECO:0007669"/>
    <property type="project" value="InterPro"/>
</dbReference>
<dbReference type="EMBL" id="CP007129">
    <property type="protein sequence ID" value="AHG92525.1"/>
    <property type="molecule type" value="Genomic_DNA"/>
</dbReference>
<keyword evidence="2" id="KW-0645">Protease</keyword>
<dbReference type="PANTHER" id="PTHR12147">
    <property type="entry name" value="METALLOPEPTIDASE M28 FAMILY MEMBER"/>
    <property type="match status" value="1"/>
</dbReference>
<dbReference type="HOGENOM" id="CLU_019932_2_1_0"/>
<dbReference type="GO" id="GO:0046872">
    <property type="term" value="F:metal ion binding"/>
    <property type="evidence" value="ECO:0007669"/>
    <property type="project" value="UniProtKB-KW"/>
</dbReference>
<keyword evidence="4" id="KW-0732">Signal</keyword>
<geneLocation type="plasmid" evidence="8 9">
    <name>1</name>
</geneLocation>